<dbReference type="PRINTS" id="PR00465">
    <property type="entry name" value="EP450IV"/>
</dbReference>
<reference evidence="9" key="1">
    <citation type="submission" date="2021-02" db="EMBL/GenBank/DDBJ databases">
        <authorList>
            <person name="Dougan E. K."/>
            <person name="Rhodes N."/>
            <person name="Thang M."/>
            <person name="Chan C."/>
        </authorList>
    </citation>
    <scope>NUCLEOTIDE SEQUENCE</scope>
</reference>
<dbReference type="PRINTS" id="PR00385">
    <property type="entry name" value="P450"/>
</dbReference>
<keyword evidence="7" id="KW-0503">Monooxygenase</keyword>
<evidence type="ECO:0000256" key="5">
    <source>
        <dbReference type="ARBA" id="ARBA00023002"/>
    </source>
</evidence>
<dbReference type="SUPFAM" id="SSF48264">
    <property type="entry name" value="Cytochrome P450"/>
    <property type="match status" value="1"/>
</dbReference>
<dbReference type="GO" id="GO:0020037">
    <property type="term" value="F:heme binding"/>
    <property type="evidence" value="ECO:0007669"/>
    <property type="project" value="InterPro"/>
</dbReference>
<organism evidence="9 10">
    <name type="scientific">Polarella glacialis</name>
    <name type="common">Dinoflagellate</name>
    <dbReference type="NCBI Taxonomy" id="89957"/>
    <lineage>
        <taxon>Eukaryota</taxon>
        <taxon>Sar</taxon>
        <taxon>Alveolata</taxon>
        <taxon>Dinophyceae</taxon>
        <taxon>Suessiales</taxon>
        <taxon>Suessiaceae</taxon>
        <taxon>Polarella</taxon>
    </lineage>
</organism>
<sequence>AKMYAFTIPIFGKKVLYDTDHSTRMCQLRFIRERLEKDCLSAYVKTLEAEVRQYFAEEWPGDKGQMDIRASMIECLSRTSIRCLMGNELRAKMHSVTKTQTVSDLLHTMEQGMLPLSVFWPSAPIERHRKRDAARQEFSDFLAPIIIDRRSRLKAGIVDEDDFLWKVLSSTYPDGTPITDEEIIGFLVAAFFGGMHNSSITTAWSTLEIFSRPSLVKELAEEQKACLGGPDAPFTFNGYEKMKKLRSTVMETLRLHPPLMLLMRTVEADIKFQKWDIPRGSVVAVSPNVAGMLEDSFPNPTDFKPMRFVDGIPDEFAYIPFGGGRRLCKGQEFGFLQIMCVLSHLLRTYNMTTVDGVTKPTIGEGMVIAPSQPCRVTFDKRKA</sequence>
<dbReference type="InterPro" id="IPR002403">
    <property type="entry name" value="Cyt_P450_E_grp-IV"/>
</dbReference>
<evidence type="ECO:0000313" key="10">
    <source>
        <dbReference type="Proteomes" id="UP000626109"/>
    </source>
</evidence>
<dbReference type="GO" id="GO:0004497">
    <property type="term" value="F:monooxygenase activity"/>
    <property type="evidence" value="ECO:0007669"/>
    <property type="project" value="UniProtKB-KW"/>
</dbReference>
<evidence type="ECO:0000256" key="2">
    <source>
        <dbReference type="ARBA" id="ARBA00010617"/>
    </source>
</evidence>
<dbReference type="PANTHER" id="PTHR24286:SF24">
    <property type="entry name" value="LANOSTEROL 14-ALPHA DEMETHYLASE"/>
    <property type="match status" value="1"/>
</dbReference>
<comment type="cofactor">
    <cofactor evidence="1 8">
        <name>heme</name>
        <dbReference type="ChEBI" id="CHEBI:30413"/>
    </cofactor>
</comment>
<evidence type="ECO:0000256" key="7">
    <source>
        <dbReference type="ARBA" id="ARBA00023033"/>
    </source>
</evidence>
<evidence type="ECO:0000256" key="6">
    <source>
        <dbReference type="ARBA" id="ARBA00023004"/>
    </source>
</evidence>
<gene>
    <name evidence="9" type="ORF">PGLA2088_LOCUS19271</name>
</gene>
<keyword evidence="6 8" id="KW-0408">Iron</keyword>
<dbReference type="InterPro" id="IPR001128">
    <property type="entry name" value="Cyt_P450"/>
</dbReference>
<dbReference type="GO" id="GO:0016125">
    <property type="term" value="P:sterol metabolic process"/>
    <property type="evidence" value="ECO:0007669"/>
    <property type="project" value="TreeGrafter"/>
</dbReference>
<dbReference type="GO" id="GO:0005506">
    <property type="term" value="F:iron ion binding"/>
    <property type="evidence" value="ECO:0007669"/>
    <property type="project" value="InterPro"/>
</dbReference>
<dbReference type="EMBL" id="CAJNNW010024994">
    <property type="protein sequence ID" value="CAE8675168.1"/>
    <property type="molecule type" value="Genomic_DNA"/>
</dbReference>
<accession>A0A813J789</accession>
<feature type="binding site" description="axial binding residue" evidence="8">
    <location>
        <position position="328"/>
    </location>
    <ligand>
        <name>heme</name>
        <dbReference type="ChEBI" id="CHEBI:30413"/>
    </ligand>
    <ligandPart>
        <name>Fe</name>
        <dbReference type="ChEBI" id="CHEBI:18248"/>
    </ligandPart>
</feature>
<dbReference type="Pfam" id="PF00067">
    <property type="entry name" value="p450"/>
    <property type="match status" value="1"/>
</dbReference>
<keyword evidence="5" id="KW-0560">Oxidoreductase</keyword>
<dbReference type="GO" id="GO:0016705">
    <property type="term" value="F:oxidoreductase activity, acting on paired donors, with incorporation or reduction of molecular oxygen"/>
    <property type="evidence" value="ECO:0007669"/>
    <property type="project" value="InterPro"/>
</dbReference>
<evidence type="ECO:0000256" key="4">
    <source>
        <dbReference type="ARBA" id="ARBA00022723"/>
    </source>
</evidence>
<dbReference type="AlphaFoldDB" id="A0A813J789"/>
<comment type="similarity">
    <text evidence="2">Belongs to the cytochrome P450 family.</text>
</comment>
<dbReference type="Gene3D" id="1.10.630.10">
    <property type="entry name" value="Cytochrome P450"/>
    <property type="match status" value="1"/>
</dbReference>
<name>A0A813J789_POLGL</name>
<evidence type="ECO:0000313" key="9">
    <source>
        <dbReference type="EMBL" id="CAE8675168.1"/>
    </source>
</evidence>
<evidence type="ECO:0000256" key="8">
    <source>
        <dbReference type="PIRSR" id="PIRSR602403-1"/>
    </source>
</evidence>
<dbReference type="InterPro" id="IPR036396">
    <property type="entry name" value="Cyt_P450_sf"/>
</dbReference>
<evidence type="ECO:0000256" key="3">
    <source>
        <dbReference type="ARBA" id="ARBA00022617"/>
    </source>
</evidence>
<keyword evidence="3 8" id="KW-0349">Heme</keyword>
<proteinExistence type="inferred from homology"/>
<feature type="non-terminal residue" evidence="9">
    <location>
        <position position="1"/>
    </location>
</feature>
<evidence type="ECO:0000256" key="1">
    <source>
        <dbReference type="ARBA" id="ARBA00001971"/>
    </source>
</evidence>
<keyword evidence="4 8" id="KW-0479">Metal-binding</keyword>
<dbReference type="Proteomes" id="UP000626109">
    <property type="component" value="Unassembled WGS sequence"/>
</dbReference>
<comment type="caution">
    <text evidence="9">The sequence shown here is derived from an EMBL/GenBank/DDBJ whole genome shotgun (WGS) entry which is preliminary data.</text>
</comment>
<protein>
    <submittedName>
        <fullName evidence="9">Uncharacterized protein</fullName>
    </submittedName>
</protein>
<dbReference type="PANTHER" id="PTHR24286">
    <property type="entry name" value="CYTOCHROME P450 26"/>
    <property type="match status" value="1"/>
</dbReference>